<dbReference type="KEGG" id="tet:TTHERM_00328590"/>
<keyword evidence="5" id="KW-1185">Reference proteome</keyword>
<dbReference type="EMBL" id="GG662299">
    <property type="protein sequence ID" value="EAS06278.2"/>
    <property type="molecule type" value="Genomic_DNA"/>
</dbReference>
<evidence type="ECO:0000259" key="3">
    <source>
        <dbReference type="PROSITE" id="PS50026"/>
    </source>
</evidence>
<keyword evidence="2 4" id="KW-0812">Transmembrane</keyword>
<comment type="caution">
    <text evidence="1">Lacks conserved residue(s) required for the propagation of feature annotation.</text>
</comment>
<proteinExistence type="predicted"/>
<dbReference type="AlphaFoldDB" id="I7MAW5"/>
<evidence type="ECO:0000313" key="5">
    <source>
        <dbReference type="Proteomes" id="UP000009168"/>
    </source>
</evidence>
<keyword evidence="1" id="KW-0245">EGF-like domain</keyword>
<gene>
    <name evidence="4" type="ORF">TTHERM_00328590</name>
</gene>
<dbReference type="InterPro" id="IPR002049">
    <property type="entry name" value="LE_dom"/>
</dbReference>
<feature type="transmembrane region" description="Helical" evidence="2">
    <location>
        <begin position="372"/>
        <end position="394"/>
    </location>
</feature>
<organism evidence="4 5">
    <name type="scientific">Tetrahymena thermophila (strain SB210)</name>
    <dbReference type="NCBI Taxonomy" id="312017"/>
    <lineage>
        <taxon>Eukaryota</taxon>
        <taxon>Sar</taxon>
        <taxon>Alveolata</taxon>
        <taxon>Ciliophora</taxon>
        <taxon>Intramacronucleata</taxon>
        <taxon>Oligohymenophorea</taxon>
        <taxon>Hymenostomatida</taxon>
        <taxon>Tetrahymenina</taxon>
        <taxon>Tetrahymenidae</taxon>
        <taxon>Tetrahymena</taxon>
    </lineage>
</organism>
<sequence length="422" mass="49115">MTQSFKLFKINLIYAILIIIQIHTLLGQTTYSGATLRNELFQVLEINNRYKFNYEQLNKIFWLNLFASQPQKSEYYIIQIDFYSQDPSSKIKACLNFQQQNIQQNDNQNCQITDFDATNEKLSQHLLVIKKQDVNLQSNKIPFLVIYEDNLNSMQNQYENSSNSLEYEISIYFSNSYPCHNNCHGLQGMCNSQYGTCACKQNYIGSDCSVQLNPLALLENINITNTSILNEEDYFKIEMDLNILHQNNNVASLFLQAIQNPQNLKIFMLFNDYEMPSETNYHFIFEMTSNQIIISNLENLCKQKIFNPELSNPNVQTLVNIFAKLENTNLLDNQNKQINDKDNENNHNVLVYNNSDGFLIKNNKNDQKQNQVFEHLIIALVSFTAAIFICVLVIKMTQVMIKKDDQQESNKNFQIISKIAYV</sequence>
<keyword evidence="1" id="KW-1015">Disulfide bond</keyword>
<evidence type="ECO:0000256" key="2">
    <source>
        <dbReference type="SAM" id="Phobius"/>
    </source>
</evidence>
<evidence type="ECO:0000256" key="1">
    <source>
        <dbReference type="PROSITE-ProRule" id="PRU00076"/>
    </source>
</evidence>
<keyword evidence="2" id="KW-1133">Transmembrane helix</keyword>
<feature type="domain" description="EGF-like" evidence="3">
    <location>
        <begin position="175"/>
        <end position="209"/>
    </location>
</feature>
<feature type="disulfide bond" evidence="1">
    <location>
        <begin position="199"/>
        <end position="208"/>
    </location>
</feature>
<keyword evidence="2" id="KW-0472">Membrane</keyword>
<dbReference type="PROSITE" id="PS00022">
    <property type="entry name" value="EGF_1"/>
    <property type="match status" value="1"/>
</dbReference>
<dbReference type="GeneID" id="7836699"/>
<accession>I7MAW5</accession>
<dbReference type="Proteomes" id="UP000009168">
    <property type="component" value="Unassembled WGS sequence"/>
</dbReference>
<reference evidence="5" key="1">
    <citation type="journal article" date="2006" name="PLoS Biol.">
        <title>Macronuclear genome sequence of the ciliate Tetrahymena thermophila, a model eukaryote.</title>
        <authorList>
            <person name="Eisen J.A."/>
            <person name="Coyne R.S."/>
            <person name="Wu M."/>
            <person name="Wu D."/>
            <person name="Thiagarajan M."/>
            <person name="Wortman J.R."/>
            <person name="Badger J.H."/>
            <person name="Ren Q."/>
            <person name="Amedeo P."/>
            <person name="Jones K.M."/>
            <person name="Tallon L.J."/>
            <person name="Delcher A.L."/>
            <person name="Salzberg S.L."/>
            <person name="Silva J.C."/>
            <person name="Haas B.J."/>
            <person name="Majoros W.H."/>
            <person name="Farzad M."/>
            <person name="Carlton J.M."/>
            <person name="Smith R.K. Jr."/>
            <person name="Garg J."/>
            <person name="Pearlman R.E."/>
            <person name="Karrer K.M."/>
            <person name="Sun L."/>
            <person name="Manning G."/>
            <person name="Elde N.C."/>
            <person name="Turkewitz A.P."/>
            <person name="Asai D.J."/>
            <person name="Wilkes D.E."/>
            <person name="Wang Y."/>
            <person name="Cai H."/>
            <person name="Collins K."/>
            <person name="Stewart B.A."/>
            <person name="Lee S.R."/>
            <person name="Wilamowska K."/>
            <person name="Weinberg Z."/>
            <person name="Ruzzo W.L."/>
            <person name="Wloga D."/>
            <person name="Gaertig J."/>
            <person name="Frankel J."/>
            <person name="Tsao C.-C."/>
            <person name="Gorovsky M.A."/>
            <person name="Keeling P.J."/>
            <person name="Waller R.F."/>
            <person name="Patron N.J."/>
            <person name="Cherry J.M."/>
            <person name="Stover N.A."/>
            <person name="Krieger C.J."/>
            <person name="del Toro C."/>
            <person name="Ryder H.F."/>
            <person name="Williamson S.C."/>
            <person name="Barbeau R.A."/>
            <person name="Hamilton E.P."/>
            <person name="Orias E."/>
        </authorList>
    </citation>
    <scope>NUCLEOTIDE SEQUENCE [LARGE SCALE GENOMIC DNA]</scope>
    <source>
        <strain evidence="5">SB210</strain>
    </source>
</reference>
<evidence type="ECO:0000313" key="4">
    <source>
        <dbReference type="EMBL" id="EAS06278.2"/>
    </source>
</evidence>
<dbReference type="InParanoid" id="I7MAW5"/>
<feature type="transmembrane region" description="Helical" evidence="2">
    <location>
        <begin position="12"/>
        <end position="31"/>
    </location>
</feature>
<dbReference type="RefSeq" id="XP_001026523.2">
    <property type="nucleotide sequence ID" value="XM_001026523.2"/>
</dbReference>
<dbReference type="InterPro" id="IPR000742">
    <property type="entry name" value="EGF"/>
</dbReference>
<dbReference type="CDD" id="cd00055">
    <property type="entry name" value="EGF_Lam"/>
    <property type="match status" value="1"/>
</dbReference>
<name>I7MAW5_TETTS</name>
<dbReference type="PROSITE" id="PS50026">
    <property type="entry name" value="EGF_3"/>
    <property type="match status" value="1"/>
</dbReference>
<protein>
    <submittedName>
        <fullName evidence="4">Transmembrane protein, putative</fullName>
    </submittedName>
</protein>
<dbReference type="eggNOG" id="KOG0800">
    <property type="taxonomic scope" value="Eukaryota"/>
</dbReference>